<comment type="caution">
    <text evidence="12">The sequence shown here is derived from an EMBL/GenBank/DDBJ whole genome shotgun (WGS) entry which is preliminary data.</text>
</comment>
<evidence type="ECO:0000256" key="5">
    <source>
        <dbReference type="ARBA" id="ARBA00022519"/>
    </source>
</evidence>
<evidence type="ECO:0000256" key="2">
    <source>
        <dbReference type="ARBA" id="ARBA00006555"/>
    </source>
</evidence>
<evidence type="ECO:0000256" key="1">
    <source>
        <dbReference type="ARBA" id="ARBA00004383"/>
    </source>
</evidence>
<keyword evidence="3" id="KW-0813">Transport</keyword>
<sequence length="198" mass="20860">MSAQAHNTIEPVVLRLETRTIEIPSPSLPEPPTSVTTPPAPLPAAATSVKRNAQVPAQKPMLAAVPSAEPVSPMFPAAPTAPSSEAGLPAAPGPAATPAPAPVVVQGPRFDADYLQNPAPAYPSISRRKREEGKVLLQVRVSTAGLPEQIQIKQSSGIPRLDEAAVDTVQRWRFVPARRGEETVAANVMVPIVFRLEG</sequence>
<dbReference type="Proteomes" id="UP000265955">
    <property type="component" value="Unassembled WGS sequence"/>
</dbReference>
<evidence type="ECO:0000313" key="12">
    <source>
        <dbReference type="EMBL" id="RJF92772.1"/>
    </source>
</evidence>
<keyword evidence="5" id="KW-0997">Cell inner membrane</keyword>
<keyword evidence="7" id="KW-0653">Protein transport</keyword>
<dbReference type="GO" id="GO:0055085">
    <property type="term" value="P:transmembrane transport"/>
    <property type="evidence" value="ECO:0007669"/>
    <property type="project" value="InterPro"/>
</dbReference>
<feature type="domain" description="TonB C-terminal" evidence="11">
    <location>
        <begin position="107"/>
        <end position="198"/>
    </location>
</feature>
<dbReference type="GO" id="GO:0098797">
    <property type="term" value="C:plasma membrane protein complex"/>
    <property type="evidence" value="ECO:0007669"/>
    <property type="project" value="TreeGrafter"/>
</dbReference>
<keyword evidence="8" id="KW-1133">Transmembrane helix</keyword>
<dbReference type="InterPro" id="IPR037682">
    <property type="entry name" value="TonB_C"/>
</dbReference>
<evidence type="ECO:0000259" key="11">
    <source>
        <dbReference type="PROSITE" id="PS52015"/>
    </source>
</evidence>
<dbReference type="EMBL" id="QYUO01000003">
    <property type="protein sequence ID" value="RJF92772.1"/>
    <property type="molecule type" value="Genomic_DNA"/>
</dbReference>
<dbReference type="GO" id="GO:0031992">
    <property type="term" value="F:energy transducer activity"/>
    <property type="evidence" value="ECO:0007669"/>
    <property type="project" value="TreeGrafter"/>
</dbReference>
<dbReference type="NCBIfam" id="TIGR01352">
    <property type="entry name" value="tonB_Cterm"/>
    <property type="match status" value="1"/>
</dbReference>
<dbReference type="PROSITE" id="PS52015">
    <property type="entry name" value="TONB_CTD"/>
    <property type="match status" value="1"/>
</dbReference>
<evidence type="ECO:0000256" key="10">
    <source>
        <dbReference type="SAM" id="MobiDB-lite"/>
    </source>
</evidence>
<dbReference type="OrthoDB" id="9792439at2"/>
<name>A0A3A3FML3_9BURK</name>
<keyword evidence="13" id="KW-1185">Reference proteome</keyword>
<evidence type="ECO:0000256" key="4">
    <source>
        <dbReference type="ARBA" id="ARBA00022475"/>
    </source>
</evidence>
<evidence type="ECO:0000256" key="9">
    <source>
        <dbReference type="ARBA" id="ARBA00023136"/>
    </source>
</evidence>
<keyword evidence="4" id="KW-1003">Cell membrane</keyword>
<organism evidence="12 13">
    <name type="scientific">Noviherbaspirillum saxi</name>
    <dbReference type="NCBI Taxonomy" id="2320863"/>
    <lineage>
        <taxon>Bacteria</taxon>
        <taxon>Pseudomonadati</taxon>
        <taxon>Pseudomonadota</taxon>
        <taxon>Betaproteobacteria</taxon>
        <taxon>Burkholderiales</taxon>
        <taxon>Oxalobacteraceae</taxon>
        <taxon>Noviherbaspirillum</taxon>
    </lineage>
</organism>
<evidence type="ECO:0000256" key="8">
    <source>
        <dbReference type="ARBA" id="ARBA00022989"/>
    </source>
</evidence>
<evidence type="ECO:0000313" key="13">
    <source>
        <dbReference type="Proteomes" id="UP000265955"/>
    </source>
</evidence>
<evidence type="ECO:0000256" key="3">
    <source>
        <dbReference type="ARBA" id="ARBA00022448"/>
    </source>
</evidence>
<evidence type="ECO:0000256" key="6">
    <source>
        <dbReference type="ARBA" id="ARBA00022692"/>
    </source>
</evidence>
<comment type="similarity">
    <text evidence="2">Belongs to the TonB family.</text>
</comment>
<dbReference type="Pfam" id="PF03544">
    <property type="entry name" value="TonB_C"/>
    <property type="match status" value="1"/>
</dbReference>
<dbReference type="PANTHER" id="PTHR33446:SF2">
    <property type="entry name" value="PROTEIN TONB"/>
    <property type="match status" value="1"/>
</dbReference>
<feature type="region of interest" description="Disordered" evidence="10">
    <location>
        <begin position="23"/>
        <end position="54"/>
    </location>
</feature>
<feature type="region of interest" description="Disordered" evidence="10">
    <location>
        <begin position="75"/>
        <end position="99"/>
    </location>
</feature>
<dbReference type="InterPro" id="IPR051045">
    <property type="entry name" value="TonB-dependent_transducer"/>
</dbReference>
<protein>
    <submittedName>
        <fullName evidence="12">Energy transducer TonB</fullName>
    </submittedName>
</protein>
<dbReference type="InterPro" id="IPR006260">
    <property type="entry name" value="TonB/TolA_C"/>
</dbReference>
<keyword evidence="6" id="KW-0812">Transmembrane</keyword>
<evidence type="ECO:0000256" key="7">
    <source>
        <dbReference type="ARBA" id="ARBA00022927"/>
    </source>
</evidence>
<proteinExistence type="inferred from homology"/>
<keyword evidence="9" id="KW-0472">Membrane</keyword>
<dbReference type="GO" id="GO:0015031">
    <property type="term" value="P:protein transport"/>
    <property type="evidence" value="ECO:0007669"/>
    <property type="project" value="UniProtKB-KW"/>
</dbReference>
<dbReference type="Gene3D" id="3.30.1150.10">
    <property type="match status" value="1"/>
</dbReference>
<gene>
    <name evidence="12" type="ORF">D3871_25500</name>
</gene>
<feature type="compositionally biased region" description="Pro residues" evidence="10">
    <location>
        <begin position="26"/>
        <end position="42"/>
    </location>
</feature>
<dbReference type="SUPFAM" id="SSF74653">
    <property type="entry name" value="TolA/TonB C-terminal domain"/>
    <property type="match status" value="1"/>
</dbReference>
<reference evidence="13" key="1">
    <citation type="submission" date="2018-09" db="EMBL/GenBank/DDBJ databases">
        <authorList>
            <person name="Zhu H."/>
        </authorList>
    </citation>
    <scope>NUCLEOTIDE SEQUENCE [LARGE SCALE GENOMIC DNA]</scope>
    <source>
        <strain evidence="13">K1R23-30</strain>
    </source>
</reference>
<dbReference type="AlphaFoldDB" id="A0A3A3FML3"/>
<accession>A0A3A3FML3</accession>
<dbReference type="PANTHER" id="PTHR33446">
    <property type="entry name" value="PROTEIN TONB-RELATED"/>
    <property type="match status" value="1"/>
</dbReference>
<comment type="subcellular location">
    <subcellularLocation>
        <location evidence="1">Cell inner membrane</location>
        <topology evidence="1">Single-pass membrane protein</topology>
        <orientation evidence="1">Periplasmic side</orientation>
    </subcellularLocation>
</comment>